<dbReference type="Proteomes" id="UP000070160">
    <property type="component" value="Unassembled WGS sequence"/>
</dbReference>
<dbReference type="STRING" id="1588748.HMPREF3182_00656"/>
<dbReference type="RefSeq" id="WP_007392248.1">
    <property type="nucleotide sequence ID" value="NZ_KQ960940.1"/>
</dbReference>
<dbReference type="EMBL" id="NFMF01000006">
    <property type="protein sequence ID" value="PNH21739.1"/>
    <property type="molecule type" value="Genomic_DNA"/>
</dbReference>
<comment type="caution">
    <text evidence="1">The sequence shown here is derived from an EMBL/GenBank/DDBJ whole genome shotgun (WGS) entry which is preliminary data.</text>
</comment>
<dbReference type="AlphaFoldDB" id="A0A134CIG5"/>
<gene>
    <name evidence="2" type="ORF">CAL30_04745</name>
    <name evidence="1" type="ORF">HMPREF3182_00656</name>
</gene>
<dbReference type="Pfam" id="PF12669">
    <property type="entry name" value="FeoB_associated"/>
    <property type="match status" value="1"/>
</dbReference>
<reference evidence="2 4" key="3">
    <citation type="submission" date="2017-05" db="EMBL/GenBank/DDBJ databases">
        <authorList>
            <person name="Song R."/>
            <person name="Chenine A.L."/>
            <person name="Ruprecht R.M."/>
        </authorList>
    </citation>
    <scope>NUCLEOTIDE SEQUENCE [LARGE SCALE GENOMIC DNA]</scope>
    <source>
        <strain evidence="2 4">KA00229</strain>
    </source>
</reference>
<accession>A0A2J8BAE0</accession>
<dbReference type="Proteomes" id="UP000242958">
    <property type="component" value="Unassembled WGS sequence"/>
</dbReference>
<reference evidence="3" key="1">
    <citation type="submission" date="2016-01" db="EMBL/GenBank/DDBJ databases">
        <authorList>
            <person name="Mitreva M."/>
            <person name="Pepin K.H."/>
            <person name="Mihindukulasuriya K.A."/>
            <person name="Fulton R."/>
            <person name="Fronick C."/>
            <person name="O'Laughlin M."/>
            <person name="Miner T."/>
            <person name="Herter B."/>
            <person name="Rosa B.A."/>
            <person name="Cordes M."/>
            <person name="Tomlinson C."/>
            <person name="Wollam A."/>
            <person name="Palsikar V.B."/>
            <person name="Mardis E.R."/>
            <person name="Wilson R.K."/>
        </authorList>
    </citation>
    <scope>NUCLEOTIDE SEQUENCE [LARGE SCALE GENOMIC DNA]</scope>
    <source>
        <strain evidence="3">KA00182</strain>
    </source>
</reference>
<accession>A0A134CIG5</accession>
<organism evidence="1 3">
    <name type="scientific">Megasphaera hutchinsoni</name>
    <dbReference type="NCBI Taxonomy" id="1588748"/>
    <lineage>
        <taxon>Bacteria</taxon>
        <taxon>Bacillati</taxon>
        <taxon>Bacillota</taxon>
        <taxon>Negativicutes</taxon>
        <taxon>Veillonellales</taxon>
        <taxon>Veillonellaceae</taxon>
        <taxon>Megasphaera</taxon>
    </lineage>
</organism>
<sequence length="42" mass="4322">MANIIVGIIVLAVIVGAARSVYKKRNSCSCGCGSDCGTNCHH</sequence>
<proteinExistence type="predicted"/>
<evidence type="ECO:0000313" key="4">
    <source>
        <dbReference type="Proteomes" id="UP000242958"/>
    </source>
</evidence>
<name>A0A134CIG5_9FIRM</name>
<evidence type="ECO:0000313" key="3">
    <source>
        <dbReference type="Proteomes" id="UP000070160"/>
    </source>
</evidence>
<evidence type="ECO:0000313" key="1">
    <source>
        <dbReference type="EMBL" id="KXB91917.1"/>
    </source>
</evidence>
<reference evidence="1" key="2">
    <citation type="submission" date="2016-01" db="EMBL/GenBank/DDBJ databases">
        <authorList>
            <person name="Oliw E.H."/>
        </authorList>
    </citation>
    <scope>NUCLEOTIDE SEQUENCE [LARGE SCALE GENOMIC DNA]</scope>
    <source>
        <strain evidence="1">KA00182</strain>
    </source>
</reference>
<evidence type="ECO:0000313" key="2">
    <source>
        <dbReference type="EMBL" id="PNH21739.1"/>
    </source>
</evidence>
<protein>
    <submittedName>
        <fullName evidence="2">FeoB-associated Cys-rich membrane protein</fullName>
    </submittedName>
</protein>
<dbReference type="EMBL" id="LSDT01000025">
    <property type="protein sequence ID" value="KXB91917.1"/>
    <property type="molecule type" value="Genomic_DNA"/>
</dbReference>
<keyword evidence="3" id="KW-1185">Reference proteome</keyword>